<reference evidence="1 2" key="1">
    <citation type="submission" date="2015-03" db="EMBL/GenBank/DDBJ databases">
        <title>Genome sequence of Pseudoalteromonas aurantia.</title>
        <authorList>
            <person name="Xie B.-B."/>
            <person name="Rong J.-C."/>
            <person name="Qin Q.-L."/>
            <person name="Zhang Y.-Z."/>
        </authorList>
    </citation>
    <scope>NUCLEOTIDE SEQUENCE [LARGE SCALE GENOMIC DNA]</scope>
    <source>
        <strain evidence="1 2">208</strain>
    </source>
</reference>
<gene>
    <name evidence="1" type="ORF">PAUR_b0332</name>
</gene>
<protein>
    <submittedName>
        <fullName evidence="1">Uncharacterized protein</fullName>
    </submittedName>
</protein>
<dbReference type="EMBL" id="AQGV01000015">
    <property type="protein sequence ID" value="MBE0370330.1"/>
    <property type="molecule type" value="Genomic_DNA"/>
</dbReference>
<name>A0ABR9EH66_9GAMM</name>
<proteinExistence type="predicted"/>
<evidence type="ECO:0000313" key="2">
    <source>
        <dbReference type="Proteomes" id="UP000615755"/>
    </source>
</evidence>
<dbReference type="RefSeq" id="WP_192509459.1">
    <property type="nucleotide sequence ID" value="NZ_AQGV01000015.1"/>
</dbReference>
<evidence type="ECO:0000313" key="1">
    <source>
        <dbReference type="EMBL" id="MBE0370330.1"/>
    </source>
</evidence>
<sequence>MVSNPLKISNDLVLHRGQDLEGLRVQALERLQQFAPNTWTDHNRFDPGITLLEVLVYVLSDLSYKFSFPVEDLLSRAESDANRGQQFLAPETVLFSHCVTADDYRRLFLDIAEVKNVHVKDINTGTGSASDTFDLMIQLYQSSDEIRAQVISKIHQVFISNRTVNHQLGQIGFYGVEDILLTVSLDLNNVDDVVETLVDIFRLIDNEISPSVPQYTAAQLQQKNISLEQIYNGPKLNNGFVLDSDLANTAQKRHLYSSNILSVLDGHPHIANISEFKFITASSQQGYEYWQTKIPPNANGDVCLPALFFQSPQFFDAINITIEQQAYTLTTDEKVRIRAALDTFKSAPLNERNILLAPHKQGEHRPLSHYDSLQHELPKVFAVTEKSLDQLIDSGQKAQLLQFKGYLHLFDQILADQHKQLDVLPHILALPSPDSYQVIASLLDDMLASESINQTQCVAFWTCVNALPHSQLSQALQGISGLAHLITMPIETYQNEGMQRTLEAHFSLAQLTRLNRSTAHLLARFCITVPDPNSLKYQNVFALYGTELANNELDQSGEECLVARLVLLRQYIDKCRLLNEIGELGCQRGMGFNYLSRLPHCDQLAGLSKYIMRHIGLSHPGQMPLATNNKESFYLLESSLLNTDLKTGSISEQPLVTQLHFILPDWPTRFQNIEFRALVSSQIRMYTPLHQSAQSMWLDKETMSLFERLYYGWLNFYGEAQRSRFMQFNESVIAVAMRLNTLLKQFLRQPIDAASDSAEHRWMLASLIINETNEEADFETIKQVMYDILQTYSEQTLPDELEIDGVVLPEIHRSVTAIIANENFEFPIGFSADTVFYLTAQHCIDEICKPSLLDSANNHRRFTVGYTPLPYLTPISPVSLSKINPTSPEASKFTVAKSTANRI</sequence>
<comment type="caution">
    <text evidence="1">The sequence shown here is derived from an EMBL/GenBank/DDBJ whole genome shotgun (WGS) entry which is preliminary data.</text>
</comment>
<accession>A0ABR9EH66</accession>
<organism evidence="1 2">
    <name type="scientific">Pseudoalteromonas aurantia 208</name>
    <dbReference type="NCBI Taxonomy" id="1314867"/>
    <lineage>
        <taxon>Bacteria</taxon>
        <taxon>Pseudomonadati</taxon>
        <taxon>Pseudomonadota</taxon>
        <taxon>Gammaproteobacteria</taxon>
        <taxon>Alteromonadales</taxon>
        <taxon>Pseudoalteromonadaceae</taxon>
        <taxon>Pseudoalteromonas</taxon>
    </lineage>
</organism>
<dbReference type="Proteomes" id="UP000615755">
    <property type="component" value="Unassembled WGS sequence"/>
</dbReference>
<keyword evidence="2" id="KW-1185">Reference proteome</keyword>